<organism evidence="2 3">
    <name type="scientific">Aegilops tauschii subsp. strangulata</name>
    <name type="common">Goatgrass</name>
    <dbReference type="NCBI Taxonomy" id="200361"/>
    <lineage>
        <taxon>Eukaryota</taxon>
        <taxon>Viridiplantae</taxon>
        <taxon>Streptophyta</taxon>
        <taxon>Embryophyta</taxon>
        <taxon>Tracheophyta</taxon>
        <taxon>Spermatophyta</taxon>
        <taxon>Magnoliopsida</taxon>
        <taxon>Liliopsida</taxon>
        <taxon>Poales</taxon>
        <taxon>Poaceae</taxon>
        <taxon>BOP clade</taxon>
        <taxon>Pooideae</taxon>
        <taxon>Triticodae</taxon>
        <taxon>Triticeae</taxon>
        <taxon>Triticinae</taxon>
        <taxon>Aegilops</taxon>
    </lineage>
</organism>
<dbReference type="EnsemblPlants" id="AET3Gv20670100.3">
    <property type="protein sequence ID" value="AET3Gv20670100.3"/>
    <property type="gene ID" value="AET3Gv20670100"/>
</dbReference>
<keyword evidence="3" id="KW-1185">Reference proteome</keyword>
<accession>A0A453FGA6</accession>
<reference evidence="2" key="5">
    <citation type="journal article" date="2021" name="G3 (Bethesda)">
        <title>Aegilops tauschii genome assembly Aet v5.0 features greater sequence contiguity and improved annotation.</title>
        <authorList>
            <person name="Wang L."/>
            <person name="Zhu T."/>
            <person name="Rodriguez J.C."/>
            <person name="Deal K.R."/>
            <person name="Dubcovsky J."/>
            <person name="McGuire P.E."/>
            <person name="Lux T."/>
            <person name="Spannagl M."/>
            <person name="Mayer K.F.X."/>
            <person name="Baldrich P."/>
            <person name="Meyers B.C."/>
            <person name="Huo N."/>
            <person name="Gu Y.Q."/>
            <person name="Zhou H."/>
            <person name="Devos K.M."/>
            <person name="Bennetzen J.L."/>
            <person name="Unver T."/>
            <person name="Budak H."/>
            <person name="Gulick P.J."/>
            <person name="Galiba G."/>
            <person name="Kalapos B."/>
            <person name="Nelson D.R."/>
            <person name="Li P."/>
            <person name="You F.M."/>
            <person name="Luo M.C."/>
            <person name="Dvorak J."/>
        </authorList>
    </citation>
    <scope>NUCLEOTIDE SEQUENCE [LARGE SCALE GENOMIC DNA]</scope>
    <source>
        <strain evidence="2">cv. AL8/78</strain>
    </source>
</reference>
<dbReference type="Proteomes" id="UP000015105">
    <property type="component" value="Chromosome 3D"/>
</dbReference>
<feature type="compositionally biased region" description="Basic and acidic residues" evidence="1">
    <location>
        <begin position="77"/>
        <end position="90"/>
    </location>
</feature>
<sequence length="110" mass="11303">MLLYHRILPRLLSLSLPSSPTSKLLIRPSRLPPRGPFLPRCAALSQLAAPQTVDHSDGAAGGAGKAPPRPALPATGGERDPGGRGGRDRAGPQGLQHRAGHVRAGRCAGG</sequence>
<protein>
    <submittedName>
        <fullName evidence="2">Uncharacterized protein</fullName>
    </submittedName>
</protein>
<reference evidence="3" key="1">
    <citation type="journal article" date="2014" name="Science">
        <title>Ancient hybridizations among the ancestral genomes of bread wheat.</title>
        <authorList>
            <consortium name="International Wheat Genome Sequencing Consortium,"/>
            <person name="Marcussen T."/>
            <person name="Sandve S.R."/>
            <person name="Heier L."/>
            <person name="Spannagl M."/>
            <person name="Pfeifer M."/>
            <person name="Jakobsen K.S."/>
            <person name="Wulff B.B."/>
            <person name="Steuernagel B."/>
            <person name="Mayer K.F."/>
            <person name="Olsen O.A."/>
        </authorList>
    </citation>
    <scope>NUCLEOTIDE SEQUENCE [LARGE SCALE GENOMIC DNA]</scope>
    <source>
        <strain evidence="3">cv. AL8/78</strain>
    </source>
</reference>
<reference evidence="2" key="3">
    <citation type="journal article" date="2017" name="Nature">
        <title>Genome sequence of the progenitor of the wheat D genome Aegilops tauschii.</title>
        <authorList>
            <person name="Luo M.C."/>
            <person name="Gu Y.Q."/>
            <person name="Puiu D."/>
            <person name="Wang H."/>
            <person name="Twardziok S.O."/>
            <person name="Deal K.R."/>
            <person name="Huo N."/>
            <person name="Zhu T."/>
            <person name="Wang L."/>
            <person name="Wang Y."/>
            <person name="McGuire P.E."/>
            <person name="Liu S."/>
            <person name="Long H."/>
            <person name="Ramasamy R.K."/>
            <person name="Rodriguez J.C."/>
            <person name="Van S.L."/>
            <person name="Yuan L."/>
            <person name="Wang Z."/>
            <person name="Xia Z."/>
            <person name="Xiao L."/>
            <person name="Anderson O.D."/>
            <person name="Ouyang S."/>
            <person name="Liang Y."/>
            <person name="Zimin A.V."/>
            <person name="Pertea G."/>
            <person name="Qi P."/>
            <person name="Bennetzen J.L."/>
            <person name="Dai X."/>
            <person name="Dawson M.W."/>
            <person name="Muller H.G."/>
            <person name="Kugler K."/>
            <person name="Rivarola-Duarte L."/>
            <person name="Spannagl M."/>
            <person name="Mayer K.F.X."/>
            <person name="Lu F.H."/>
            <person name="Bevan M.W."/>
            <person name="Leroy P."/>
            <person name="Li P."/>
            <person name="You F.M."/>
            <person name="Sun Q."/>
            <person name="Liu Z."/>
            <person name="Lyons E."/>
            <person name="Wicker T."/>
            <person name="Salzberg S.L."/>
            <person name="Devos K.M."/>
            <person name="Dvorak J."/>
        </authorList>
    </citation>
    <scope>NUCLEOTIDE SEQUENCE [LARGE SCALE GENOMIC DNA]</scope>
    <source>
        <strain evidence="2">cv. AL8/78</strain>
    </source>
</reference>
<reference evidence="3" key="2">
    <citation type="journal article" date="2017" name="Nat. Plants">
        <title>The Aegilops tauschii genome reveals multiple impacts of transposons.</title>
        <authorList>
            <person name="Zhao G."/>
            <person name="Zou C."/>
            <person name="Li K."/>
            <person name="Wang K."/>
            <person name="Li T."/>
            <person name="Gao L."/>
            <person name="Zhang X."/>
            <person name="Wang H."/>
            <person name="Yang Z."/>
            <person name="Liu X."/>
            <person name="Jiang W."/>
            <person name="Mao L."/>
            <person name="Kong X."/>
            <person name="Jiao Y."/>
            <person name="Jia J."/>
        </authorList>
    </citation>
    <scope>NUCLEOTIDE SEQUENCE [LARGE SCALE GENOMIC DNA]</scope>
    <source>
        <strain evidence="3">cv. AL8/78</strain>
    </source>
</reference>
<reference evidence="2" key="4">
    <citation type="submission" date="2019-03" db="UniProtKB">
        <authorList>
            <consortium name="EnsemblPlants"/>
        </authorList>
    </citation>
    <scope>IDENTIFICATION</scope>
</reference>
<evidence type="ECO:0000256" key="1">
    <source>
        <dbReference type="SAM" id="MobiDB-lite"/>
    </source>
</evidence>
<evidence type="ECO:0000313" key="3">
    <source>
        <dbReference type="Proteomes" id="UP000015105"/>
    </source>
</evidence>
<feature type="region of interest" description="Disordered" evidence="1">
    <location>
        <begin position="47"/>
        <end position="110"/>
    </location>
</feature>
<evidence type="ECO:0000313" key="2">
    <source>
        <dbReference type="EnsemblPlants" id="AET3Gv20670100.3"/>
    </source>
</evidence>
<name>A0A453FGA6_AEGTS</name>
<dbReference type="AlphaFoldDB" id="A0A453FGA6"/>
<proteinExistence type="predicted"/>
<dbReference type="Gramene" id="AET3Gv20670100.3">
    <property type="protein sequence ID" value="AET3Gv20670100.3"/>
    <property type="gene ID" value="AET3Gv20670100"/>
</dbReference>